<evidence type="ECO:0000313" key="2">
    <source>
        <dbReference type="Proteomes" id="UP000010471"/>
    </source>
</evidence>
<sequence>MDNGRSQTQKATRPKLWEGNLIYEIAKTLNSFLAANTIQTAVAAFQMLTFKDIVFVNMRPDALTDEDKKQFGMNGNNPIRIEGYKASDTNLPDVTDLQHLIKEVNFSQQRVLVMWFPDNVAVPNRIDTDKPLNMSIMALPVSVVKTELARFNP</sequence>
<dbReference type="OrthoDB" id="9834790at2"/>
<reference evidence="1 2" key="1">
    <citation type="submission" date="2012-06" db="EMBL/GenBank/DDBJ databases">
        <title>Finished chromosome of genome of Microcoleus sp. PCC 7113.</title>
        <authorList>
            <consortium name="US DOE Joint Genome Institute"/>
            <person name="Gugger M."/>
            <person name="Coursin T."/>
            <person name="Rippka R."/>
            <person name="Tandeau De Marsac N."/>
            <person name="Huntemann M."/>
            <person name="Wei C.-L."/>
            <person name="Han J."/>
            <person name="Detter J.C."/>
            <person name="Han C."/>
            <person name="Tapia R."/>
            <person name="Chen A."/>
            <person name="Kyrpides N."/>
            <person name="Mavromatis K."/>
            <person name="Markowitz V."/>
            <person name="Szeto E."/>
            <person name="Ivanova N."/>
            <person name="Pagani I."/>
            <person name="Pati A."/>
            <person name="Goodwin L."/>
            <person name="Nordberg H.P."/>
            <person name="Cantor M.N."/>
            <person name="Hua S.X."/>
            <person name="Woyke T."/>
            <person name="Kerfeld C.A."/>
        </authorList>
    </citation>
    <scope>NUCLEOTIDE SEQUENCE [LARGE SCALE GENOMIC DNA]</scope>
    <source>
        <strain evidence="1 2">PCC 7113</strain>
    </source>
</reference>
<gene>
    <name evidence="1" type="ORF">Mic7113_2862</name>
</gene>
<dbReference type="KEGG" id="mic:Mic7113_2862"/>
<organism evidence="1 2">
    <name type="scientific">Allocoleopsis franciscana PCC 7113</name>
    <dbReference type="NCBI Taxonomy" id="1173027"/>
    <lineage>
        <taxon>Bacteria</taxon>
        <taxon>Bacillati</taxon>
        <taxon>Cyanobacteriota</taxon>
        <taxon>Cyanophyceae</taxon>
        <taxon>Coleofasciculales</taxon>
        <taxon>Coleofasciculaceae</taxon>
        <taxon>Allocoleopsis</taxon>
        <taxon>Allocoleopsis franciscana</taxon>
    </lineage>
</organism>
<accession>K9WFS8</accession>
<protein>
    <submittedName>
        <fullName evidence="1">Uncharacterized protein</fullName>
    </submittedName>
</protein>
<keyword evidence="2" id="KW-1185">Reference proteome</keyword>
<evidence type="ECO:0000313" key="1">
    <source>
        <dbReference type="EMBL" id="AFZ18641.1"/>
    </source>
</evidence>
<dbReference type="AlphaFoldDB" id="K9WFS8"/>
<dbReference type="EMBL" id="CP003630">
    <property type="protein sequence ID" value="AFZ18641.1"/>
    <property type="molecule type" value="Genomic_DNA"/>
</dbReference>
<dbReference type="HOGENOM" id="CLU_1711142_0_0_3"/>
<name>K9WFS8_9CYAN</name>
<dbReference type="Proteomes" id="UP000010471">
    <property type="component" value="Chromosome"/>
</dbReference>
<dbReference type="RefSeq" id="WP_015182790.1">
    <property type="nucleotide sequence ID" value="NC_019738.1"/>
</dbReference>
<proteinExistence type="predicted"/>